<name>Q6E6P1_METAT</name>
<feature type="chain" id="PRO_5004272528" evidence="2">
    <location>
        <begin position="23"/>
        <end position="130"/>
    </location>
</feature>
<accession>Q6E6P1</accession>
<feature type="signal peptide" evidence="2">
    <location>
        <begin position="1"/>
        <end position="22"/>
    </location>
</feature>
<evidence type="ECO:0000256" key="2">
    <source>
        <dbReference type="SAM" id="SignalP"/>
    </source>
</evidence>
<dbReference type="AlphaFoldDB" id="Q6E6P1"/>
<evidence type="ECO:0000256" key="1">
    <source>
        <dbReference type="SAM" id="MobiDB-lite"/>
    </source>
</evidence>
<keyword evidence="2" id="KW-0732">Signal</keyword>
<feature type="compositionally biased region" description="Basic and acidic residues" evidence="1">
    <location>
        <begin position="32"/>
        <end position="73"/>
    </location>
</feature>
<evidence type="ECO:0000313" key="3">
    <source>
        <dbReference type="EMBL" id="AAT66149.1"/>
    </source>
</evidence>
<organism evidence="3">
    <name type="scientific">Metamycoplasma arthritidis</name>
    <name type="common">Mycoplasma arthritidis</name>
    <dbReference type="NCBI Taxonomy" id="2111"/>
    <lineage>
        <taxon>Bacteria</taxon>
        <taxon>Bacillati</taxon>
        <taxon>Mycoplasmatota</taxon>
        <taxon>Mycoplasmoidales</taxon>
        <taxon>Metamycoplasmataceae</taxon>
        <taxon>Metamycoplasma</taxon>
    </lineage>
</organism>
<dbReference type="EMBL" id="AY544195">
    <property type="protein sequence ID" value="AAT66149.1"/>
    <property type="molecule type" value="Genomic_DNA"/>
</dbReference>
<reference evidence="3" key="1">
    <citation type="journal article" date="2004" name="Plasmid">
        <title>Mycoplasma arthritidis bacteriophage MAV1 prophage integration, deletions, and strain-related polymorphisms.</title>
        <authorList>
            <person name="Washburn L.R."/>
            <person name="Miller E.J."/>
            <person name="Mukherjee S."/>
            <person name="Dannenbring D."/>
        </authorList>
    </citation>
    <scope>NUCLEOTIDE SEQUENCE</scope>
    <source>
        <strain evidence="3">14124p10</strain>
    </source>
</reference>
<sequence>MKKSKKALSLLLAGVGSISLFATSIVAAACDNTDKKLEEPKKDGQKKEDSKKPNTKDSNKPDEGTTPKEEKQNPHVPKGQPEWEDELHKFGQPDENATPKEEKQNPHVPKGQPEWEDELHSSGETSKNSN</sequence>
<protein>
    <submittedName>
        <fullName evidence="3">MlpC</fullName>
    </submittedName>
</protein>
<proteinExistence type="predicted"/>
<feature type="region of interest" description="Disordered" evidence="1">
    <location>
        <begin position="30"/>
        <end position="130"/>
    </location>
</feature>
<feature type="compositionally biased region" description="Basic and acidic residues" evidence="1">
    <location>
        <begin position="86"/>
        <end position="105"/>
    </location>
</feature>
<dbReference type="PROSITE" id="PS51257">
    <property type="entry name" value="PROKAR_LIPOPROTEIN"/>
    <property type="match status" value="1"/>
</dbReference>